<dbReference type="Gene3D" id="2.60.40.420">
    <property type="entry name" value="Cupredoxins - blue copper proteins"/>
    <property type="match status" value="1"/>
</dbReference>
<comment type="caution">
    <text evidence="2">The sequence shown here is derived from an EMBL/GenBank/DDBJ whole genome shotgun (WGS) entry which is preliminary data.</text>
</comment>
<evidence type="ECO:0000313" key="3">
    <source>
        <dbReference type="Proteomes" id="UP000824469"/>
    </source>
</evidence>
<reference evidence="2 3" key="1">
    <citation type="journal article" date="2021" name="Nat. Plants">
        <title>The Taxus genome provides insights into paclitaxel biosynthesis.</title>
        <authorList>
            <person name="Xiong X."/>
            <person name="Gou J."/>
            <person name="Liao Q."/>
            <person name="Li Y."/>
            <person name="Zhou Q."/>
            <person name="Bi G."/>
            <person name="Li C."/>
            <person name="Du R."/>
            <person name="Wang X."/>
            <person name="Sun T."/>
            <person name="Guo L."/>
            <person name="Liang H."/>
            <person name="Lu P."/>
            <person name="Wu Y."/>
            <person name="Zhang Z."/>
            <person name="Ro D.K."/>
            <person name="Shang Y."/>
            <person name="Huang S."/>
            <person name="Yan J."/>
        </authorList>
    </citation>
    <scope>NUCLEOTIDE SEQUENCE [LARGE SCALE GENOMIC DNA]</scope>
    <source>
        <strain evidence="2">Ta-2019</strain>
    </source>
</reference>
<feature type="domain" description="Phytocyanin" evidence="1">
    <location>
        <begin position="1"/>
        <end position="55"/>
    </location>
</feature>
<sequence>FNYQRGIHDVVKVNLGGYNSCSKGTSSSLTSGSDRIRLSKGANYFICSIPGHCTA</sequence>
<dbReference type="Proteomes" id="UP000824469">
    <property type="component" value="Unassembled WGS sequence"/>
</dbReference>
<feature type="non-terminal residue" evidence="2">
    <location>
        <position position="55"/>
    </location>
</feature>
<dbReference type="PROSITE" id="PS51485">
    <property type="entry name" value="PHYTOCYANIN"/>
    <property type="match status" value="1"/>
</dbReference>
<dbReference type="SUPFAM" id="SSF49503">
    <property type="entry name" value="Cupredoxins"/>
    <property type="match status" value="1"/>
</dbReference>
<dbReference type="PANTHER" id="PTHR33021:SF193">
    <property type="entry name" value="OS06G0218600 PROTEIN"/>
    <property type="match status" value="1"/>
</dbReference>
<proteinExistence type="predicted"/>
<dbReference type="InterPro" id="IPR008972">
    <property type="entry name" value="Cupredoxin"/>
</dbReference>
<evidence type="ECO:0000259" key="1">
    <source>
        <dbReference type="PROSITE" id="PS51485"/>
    </source>
</evidence>
<dbReference type="AlphaFoldDB" id="A0AA38G9C7"/>
<dbReference type="OMA" id="CRENQYF"/>
<protein>
    <recommendedName>
        <fullName evidence="1">Phytocyanin domain-containing protein</fullName>
    </recommendedName>
</protein>
<feature type="non-terminal residue" evidence="2">
    <location>
        <position position="1"/>
    </location>
</feature>
<gene>
    <name evidence="2" type="ORF">KI387_020865</name>
</gene>
<accession>A0AA38G9C7</accession>
<dbReference type="InterPro" id="IPR039391">
    <property type="entry name" value="Phytocyanin-like"/>
</dbReference>
<evidence type="ECO:0000313" key="2">
    <source>
        <dbReference type="EMBL" id="KAH9319096.1"/>
    </source>
</evidence>
<organism evidence="2 3">
    <name type="scientific">Taxus chinensis</name>
    <name type="common">Chinese yew</name>
    <name type="synonym">Taxus wallichiana var. chinensis</name>
    <dbReference type="NCBI Taxonomy" id="29808"/>
    <lineage>
        <taxon>Eukaryota</taxon>
        <taxon>Viridiplantae</taxon>
        <taxon>Streptophyta</taxon>
        <taxon>Embryophyta</taxon>
        <taxon>Tracheophyta</taxon>
        <taxon>Spermatophyta</taxon>
        <taxon>Pinopsida</taxon>
        <taxon>Pinidae</taxon>
        <taxon>Conifers II</taxon>
        <taxon>Cupressales</taxon>
        <taxon>Taxaceae</taxon>
        <taxon>Taxus</taxon>
    </lineage>
</organism>
<dbReference type="PANTHER" id="PTHR33021">
    <property type="entry name" value="BLUE COPPER PROTEIN"/>
    <property type="match status" value="1"/>
</dbReference>
<dbReference type="EMBL" id="JAHRHJ020000004">
    <property type="protein sequence ID" value="KAH9319096.1"/>
    <property type="molecule type" value="Genomic_DNA"/>
</dbReference>
<dbReference type="GO" id="GO:0005886">
    <property type="term" value="C:plasma membrane"/>
    <property type="evidence" value="ECO:0007669"/>
    <property type="project" value="TreeGrafter"/>
</dbReference>
<keyword evidence="3" id="KW-1185">Reference proteome</keyword>
<dbReference type="Pfam" id="PF02298">
    <property type="entry name" value="Cu_bind_like"/>
    <property type="match status" value="1"/>
</dbReference>
<dbReference type="GO" id="GO:0009055">
    <property type="term" value="F:electron transfer activity"/>
    <property type="evidence" value="ECO:0007669"/>
    <property type="project" value="InterPro"/>
</dbReference>
<name>A0AA38G9C7_TAXCH</name>
<dbReference type="InterPro" id="IPR003245">
    <property type="entry name" value="Phytocyanin_dom"/>
</dbReference>